<dbReference type="InterPro" id="IPR029044">
    <property type="entry name" value="Nucleotide-diphossugar_trans"/>
</dbReference>
<gene>
    <name evidence="10" type="primary">galU</name>
    <name evidence="10" type="ORF">JRA39_003522</name>
    <name evidence="11" type="ORF">KDV35_13155</name>
</gene>
<sequence>MLKAVIPVAGLGTRMLPATKAIPKEMLPLVDKPIIQYIIKECYMAGINEIIFVTHSSKHSIENHFDTCFELKSLLEQKGKQQLLNEIEGICPKSIKIMHVRQGCSSGLGHAILCAKPLIGDNDFIVVLPDVIINEYDCNYESDNLPEMIDRFYSTGKSQILIERVNIEHVESYGIVDCHRNGDESDRFHDISAIIEKPKKDNAPSNLAIVGRYILSKHIWPLLEKTPIGVSGEIQLTDALSMLLKTHAIEGYHIKGRSHDCGDKMGYMKAFFEYSRQHQTFGYQFHRWIKDHVEVI</sequence>
<evidence type="ECO:0000256" key="4">
    <source>
        <dbReference type="ARBA" id="ARBA00022679"/>
    </source>
</evidence>
<evidence type="ECO:0000313" key="10">
    <source>
        <dbReference type="EMBL" id="EMP9434416.1"/>
    </source>
</evidence>
<dbReference type="EMBL" id="JAGSRH010000018">
    <property type="protein sequence ID" value="MER5077799.1"/>
    <property type="molecule type" value="Genomic_DNA"/>
</dbReference>
<accession>A0AAI9MYB5</accession>
<dbReference type="Proteomes" id="UP001495779">
    <property type="component" value="Unassembled WGS sequence"/>
</dbReference>
<dbReference type="CDD" id="cd02541">
    <property type="entry name" value="UGPase_prokaryotic"/>
    <property type="match status" value="1"/>
</dbReference>
<dbReference type="GO" id="GO:0006011">
    <property type="term" value="P:UDP-alpha-D-glucose metabolic process"/>
    <property type="evidence" value="ECO:0007669"/>
    <property type="project" value="InterPro"/>
</dbReference>
<evidence type="ECO:0000313" key="12">
    <source>
        <dbReference type="Proteomes" id="UP001495779"/>
    </source>
</evidence>
<reference evidence="11 12" key="1">
    <citation type="submission" date="2021-04" db="EMBL/GenBank/DDBJ databases">
        <title>Determining the burden of carbapenem-resistant Enterobacterales from a tertiary public heath setting in Bangladesh: a clinical, epidemiological, and molecular study.</title>
        <authorList>
            <person name="Farzana R."/>
            <person name="Walsh T.R."/>
        </authorList>
    </citation>
    <scope>NUCLEOTIDE SEQUENCE [LARGE SCALE GENOMIC DNA]</scope>
    <source>
        <strain evidence="12">dmpro_s316</strain>
        <strain evidence="11">Dmpro_s316</strain>
    </source>
</reference>
<feature type="domain" description="Nucleotidyl transferase" evidence="9">
    <location>
        <begin position="3"/>
        <end position="273"/>
    </location>
</feature>
<evidence type="ECO:0000256" key="5">
    <source>
        <dbReference type="ARBA" id="ARBA00022695"/>
    </source>
</evidence>
<evidence type="ECO:0000256" key="7">
    <source>
        <dbReference type="ARBA" id="ARBA00048128"/>
    </source>
</evidence>
<comment type="similarity">
    <text evidence="1 8">Belongs to the UDPGP type 2 family.</text>
</comment>
<evidence type="ECO:0000256" key="3">
    <source>
        <dbReference type="ARBA" id="ARBA00019048"/>
    </source>
</evidence>
<dbReference type="NCBIfam" id="TIGR01099">
    <property type="entry name" value="galU"/>
    <property type="match status" value="1"/>
</dbReference>
<dbReference type="Gene3D" id="3.90.550.10">
    <property type="entry name" value="Spore Coat Polysaccharide Biosynthesis Protein SpsA, Chain A"/>
    <property type="match status" value="1"/>
</dbReference>
<comment type="caution">
    <text evidence="10">The sequence shown here is derived from an EMBL/GenBank/DDBJ whole genome shotgun (WGS) entry which is preliminary data.</text>
</comment>
<dbReference type="RefSeq" id="WP_154635623.1">
    <property type="nucleotide sequence ID" value="NZ_CP095443.1"/>
</dbReference>
<dbReference type="InterPro" id="IPR005835">
    <property type="entry name" value="NTP_transferase_dom"/>
</dbReference>
<evidence type="ECO:0000256" key="6">
    <source>
        <dbReference type="ARBA" id="ARBA00037294"/>
    </source>
</evidence>
<dbReference type="SUPFAM" id="SSF53448">
    <property type="entry name" value="Nucleotide-diphospho-sugar transferases"/>
    <property type="match status" value="1"/>
</dbReference>
<protein>
    <recommendedName>
        <fullName evidence="3 8">UTP--glucose-1-phosphate uridylyltransferase</fullName>
        <ecNumber evidence="2 8">2.7.7.9</ecNumber>
    </recommendedName>
    <alternativeName>
        <fullName evidence="8">UDP-glucose pyrophosphorylase</fullName>
    </alternativeName>
</protein>
<dbReference type="PANTHER" id="PTHR43197">
    <property type="entry name" value="UTP--GLUCOSE-1-PHOSPHATE URIDYLYLTRANSFERASE"/>
    <property type="match status" value="1"/>
</dbReference>
<comment type="function">
    <text evidence="6">May play a role in stationary phase survival.</text>
</comment>
<reference evidence="10" key="2">
    <citation type="submission" date="2024-02" db="EMBL/GenBank/DDBJ databases">
        <authorList>
            <consortium name="Clinical and Environmental Microbiology Branch: Whole genome sequencing antimicrobial resistance pathogens in the healthcare setting"/>
        </authorList>
    </citation>
    <scope>NUCLEOTIDE SEQUENCE</scope>
    <source>
        <strain evidence="10">2020GO-00142</strain>
    </source>
</reference>
<dbReference type="PANTHER" id="PTHR43197:SF1">
    <property type="entry name" value="UTP--GLUCOSE-1-PHOSPHATE URIDYLYLTRANSFERASE"/>
    <property type="match status" value="1"/>
</dbReference>
<name>A0AAI9MYB5_PROST</name>
<keyword evidence="4 8" id="KW-0808">Transferase</keyword>
<evidence type="ECO:0000256" key="8">
    <source>
        <dbReference type="RuleBase" id="RU361259"/>
    </source>
</evidence>
<dbReference type="InterPro" id="IPR005771">
    <property type="entry name" value="GalU_uridylyltTrfase_bac/arc"/>
</dbReference>
<evidence type="ECO:0000256" key="2">
    <source>
        <dbReference type="ARBA" id="ARBA00012415"/>
    </source>
</evidence>
<proteinExistence type="inferred from homology"/>
<dbReference type="EC" id="2.7.7.9" evidence="2 8"/>
<dbReference type="EMBL" id="AAZDVE040000035">
    <property type="protein sequence ID" value="EMP9434416.1"/>
    <property type="molecule type" value="Genomic_DNA"/>
</dbReference>
<dbReference type="Pfam" id="PF00483">
    <property type="entry name" value="NTP_transferase"/>
    <property type="match status" value="1"/>
</dbReference>
<evidence type="ECO:0000259" key="9">
    <source>
        <dbReference type="Pfam" id="PF00483"/>
    </source>
</evidence>
<organism evidence="10">
    <name type="scientific">Providencia stuartii</name>
    <dbReference type="NCBI Taxonomy" id="588"/>
    <lineage>
        <taxon>Bacteria</taxon>
        <taxon>Pseudomonadati</taxon>
        <taxon>Pseudomonadota</taxon>
        <taxon>Gammaproteobacteria</taxon>
        <taxon>Enterobacterales</taxon>
        <taxon>Morganellaceae</taxon>
        <taxon>Providencia</taxon>
    </lineage>
</organism>
<evidence type="ECO:0000313" key="11">
    <source>
        <dbReference type="EMBL" id="MER5077799.1"/>
    </source>
</evidence>
<dbReference type="GO" id="GO:0003983">
    <property type="term" value="F:UTP:glucose-1-phosphate uridylyltransferase activity"/>
    <property type="evidence" value="ECO:0007669"/>
    <property type="project" value="UniProtKB-EC"/>
</dbReference>
<comment type="catalytic activity">
    <reaction evidence="7 8">
        <text>alpha-D-glucose 1-phosphate + UTP + H(+) = UDP-alpha-D-glucose + diphosphate</text>
        <dbReference type="Rhea" id="RHEA:19889"/>
        <dbReference type="ChEBI" id="CHEBI:15378"/>
        <dbReference type="ChEBI" id="CHEBI:33019"/>
        <dbReference type="ChEBI" id="CHEBI:46398"/>
        <dbReference type="ChEBI" id="CHEBI:58601"/>
        <dbReference type="ChEBI" id="CHEBI:58885"/>
        <dbReference type="EC" id="2.7.7.9"/>
    </reaction>
</comment>
<evidence type="ECO:0000256" key="1">
    <source>
        <dbReference type="ARBA" id="ARBA00006890"/>
    </source>
</evidence>
<dbReference type="AlphaFoldDB" id="A0AAI9MYB5"/>
<keyword evidence="5 8" id="KW-0548">Nucleotidyltransferase</keyword>